<dbReference type="SUPFAM" id="SSF56349">
    <property type="entry name" value="DNA breaking-rejoining enzymes"/>
    <property type="match status" value="1"/>
</dbReference>
<dbReference type="GO" id="GO:0003677">
    <property type="term" value="F:DNA binding"/>
    <property type="evidence" value="ECO:0007669"/>
    <property type="project" value="InterPro"/>
</dbReference>
<proteinExistence type="predicted"/>
<organism evidence="3">
    <name type="scientific">mine drainage metagenome</name>
    <dbReference type="NCBI Taxonomy" id="410659"/>
    <lineage>
        <taxon>unclassified sequences</taxon>
        <taxon>metagenomes</taxon>
        <taxon>ecological metagenomes</taxon>
    </lineage>
</organism>
<dbReference type="GO" id="GO:0006310">
    <property type="term" value="P:DNA recombination"/>
    <property type="evidence" value="ECO:0007669"/>
    <property type="project" value="UniProtKB-KW"/>
</dbReference>
<evidence type="ECO:0000256" key="1">
    <source>
        <dbReference type="ARBA" id="ARBA00023172"/>
    </source>
</evidence>
<accession>E6QDH8</accession>
<evidence type="ECO:0000259" key="2">
    <source>
        <dbReference type="PROSITE" id="PS51898"/>
    </source>
</evidence>
<dbReference type="GO" id="GO:0015074">
    <property type="term" value="P:DNA integration"/>
    <property type="evidence" value="ECO:0007669"/>
    <property type="project" value="InterPro"/>
</dbReference>
<dbReference type="EMBL" id="CABP01000105">
    <property type="protein sequence ID" value="CBI05254.1"/>
    <property type="molecule type" value="Genomic_DNA"/>
</dbReference>
<feature type="domain" description="Tyr recombinase" evidence="2">
    <location>
        <begin position="1"/>
        <end position="60"/>
    </location>
</feature>
<sequence>MKRADIQNFRWHDLRHTWASWHIQSGTSLSKLQEMGGWESLDMVLKYTHLAPEHLAEDARNIDTILSGVIGTNSSQTPEDDQKNIS</sequence>
<dbReference type="InterPro" id="IPR011010">
    <property type="entry name" value="DNA_brk_join_enz"/>
</dbReference>
<reference evidence="3" key="1">
    <citation type="submission" date="2009-10" db="EMBL/GenBank/DDBJ databases">
        <title>Diversity of trophic interactions inside an arsenic-rich microbial ecosystem.</title>
        <authorList>
            <person name="Bertin P.N."/>
            <person name="Heinrich-Salmeron A."/>
            <person name="Pelletier E."/>
            <person name="Goulhen-Chollet F."/>
            <person name="Arsene-Ploetze F."/>
            <person name="Gallien S."/>
            <person name="Calteau A."/>
            <person name="Vallenet D."/>
            <person name="Casiot C."/>
            <person name="Chane-Woon-Ming B."/>
            <person name="Giloteaux L."/>
            <person name="Barakat M."/>
            <person name="Bonnefoy V."/>
            <person name="Bruneel O."/>
            <person name="Chandler M."/>
            <person name="Cleiss J."/>
            <person name="Duran R."/>
            <person name="Elbaz-Poulichet F."/>
            <person name="Fonknechten N."/>
            <person name="Lauga B."/>
            <person name="Mornico D."/>
            <person name="Ortet P."/>
            <person name="Schaeffer C."/>
            <person name="Siguier P."/>
            <person name="Alexander Thil Smith A."/>
            <person name="Van Dorsselaer A."/>
            <person name="Weissenbach J."/>
            <person name="Medigue C."/>
            <person name="Le Paslier D."/>
        </authorList>
    </citation>
    <scope>NUCLEOTIDE SEQUENCE</scope>
</reference>
<dbReference type="PROSITE" id="PS51898">
    <property type="entry name" value="TYR_RECOMBINASE"/>
    <property type="match status" value="1"/>
</dbReference>
<dbReference type="Gene3D" id="1.10.443.10">
    <property type="entry name" value="Intergrase catalytic core"/>
    <property type="match status" value="1"/>
</dbReference>
<comment type="caution">
    <text evidence="3">The sequence shown here is derived from an EMBL/GenBank/DDBJ whole genome shotgun (WGS) entry which is preliminary data.</text>
</comment>
<dbReference type="InterPro" id="IPR002104">
    <property type="entry name" value="Integrase_catalytic"/>
</dbReference>
<protein>
    <submittedName>
        <fullName evidence="3">Putative integrase DLP12 prophage</fullName>
    </submittedName>
</protein>
<evidence type="ECO:0000313" key="3">
    <source>
        <dbReference type="EMBL" id="CBI05254.1"/>
    </source>
</evidence>
<dbReference type="InterPro" id="IPR013762">
    <property type="entry name" value="Integrase-like_cat_sf"/>
</dbReference>
<dbReference type="AlphaFoldDB" id="E6QDH8"/>
<keyword evidence="1" id="KW-0233">DNA recombination</keyword>
<dbReference type="Pfam" id="PF00589">
    <property type="entry name" value="Phage_integrase"/>
    <property type="match status" value="1"/>
</dbReference>
<name>E6QDH8_9ZZZZ</name>
<gene>
    <name evidence="3" type="ORF">CARN5_1284</name>
</gene>